<dbReference type="InterPro" id="IPR036097">
    <property type="entry name" value="HisK_dim/P_sf"/>
</dbReference>
<comment type="catalytic activity">
    <reaction evidence="1">
        <text>ATP + protein L-histidine = ADP + protein N-phospho-L-histidine.</text>
        <dbReference type="EC" id="2.7.13.3"/>
    </reaction>
</comment>
<dbReference type="PANTHER" id="PTHR43547:SF2">
    <property type="entry name" value="HYBRID SIGNAL TRANSDUCTION HISTIDINE KINASE C"/>
    <property type="match status" value="1"/>
</dbReference>
<dbReference type="CDD" id="cd00075">
    <property type="entry name" value="HATPase"/>
    <property type="match status" value="1"/>
</dbReference>
<dbReference type="InterPro" id="IPR003660">
    <property type="entry name" value="HAMP_dom"/>
</dbReference>
<reference evidence="9" key="1">
    <citation type="submission" date="2018-06" db="EMBL/GenBank/DDBJ databases">
        <authorList>
            <person name="Zhirakovskaya E."/>
        </authorList>
    </citation>
    <scope>NUCLEOTIDE SEQUENCE</scope>
</reference>
<keyword evidence="6" id="KW-0472">Membrane</keyword>
<dbReference type="SUPFAM" id="SSF158472">
    <property type="entry name" value="HAMP domain-like"/>
    <property type="match status" value="1"/>
</dbReference>
<dbReference type="AlphaFoldDB" id="A0A3B0VIE1"/>
<evidence type="ECO:0000256" key="1">
    <source>
        <dbReference type="ARBA" id="ARBA00000085"/>
    </source>
</evidence>
<keyword evidence="4" id="KW-0808">Transferase</keyword>
<dbReference type="Pfam" id="PF00672">
    <property type="entry name" value="HAMP"/>
    <property type="match status" value="1"/>
</dbReference>
<evidence type="ECO:0000256" key="2">
    <source>
        <dbReference type="ARBA" id="ARBA00012438"/>
    </source>
</evidence>
<dbReference type="CDD" id="cd00082">
    <property type="entry name" value="HisKA"/>
    <property type="match status" value="1"/>
</dbReference>
<dbReference type="SMART" id="SM00388">
    <property type="entry name" value="HisKA"/>
    <property type="match status" value="1"/>
</dbReference>
<dbReference type="Gene3D" id="6.10.340.10">
    <property type="match status" value="1"/>
</dbReference>
<dbReference type="GO" id="GO:0000155">
    <property type="term" value="F:phosphorelay sensor kinase activity"/>
    <property type="evidence" value="ECO:0007669"/>
    <property type="project" value="InterPro"/>
</dbReference>
<dbReference type="InterPro" id="IPR005467">
    <property type="entry name" value="His_kinase_dom"/>
</dbReference>
<evidence type="ECO:0000313" key="9">
    <source>
        <dbReference type="EMBL" id="VAW43368.1"/>
    </source>
</evidence>
<dbReference type="FunFam" id="3.30.565.10:FF:000006">
    <property type="entry name" value="Sensor histidine kinase WalK"/>
    <property type="match status" value="1"/>
</dbReference>
<dbReference type="InterPro" id="IPR004358">
    <property type="entry name" value="Sig_transdc_His_kin-like_C"/>
</dbReference>
<keyword evidence="6" id="KW-1133">Transmembrane helix</keyword>
<evidence type="ECO:0000259" key="7">
    <source>
        <dbReference type="PROSITE" id="PS50109"/>
    </source>
</evidence>
<evidence type="ECO:0000259" key="8">
    <source>
        <dbReference type="PROSITE" id="PS50885"/>
    </source>
</evidence>
<dbReference type="EMBL" id="UOEU01001071">
    <property type="protein sequence ID" value="VAW43368.1"/>
    <property type="molecule type" value="Genomic_DNA"/>
</dbReference>
<feature type="domain" description="HAMP" evidence="8">
    <location>
        <begin position="97"/>
        <end position="149"/>
    </location>
</feature>
<name>A0A3B0VIE1_9ZZZZ</name>
<dbReference type="InterPro" id="IPR003661">
    <property type="entry name" value="HisK_dim/P_dom"/>
</dbReference>
<keyword evidence="5" id="KW-0418">Kinase</keyword>
<dbReference type="Pfam" id="PF02518">
    <property type="entry name" value="HATPase_c"/>
    <property type="match status" value="1"/>
</dbReference>
<dbReference type="Pfam" id="PF00512">
    <property type="entry name" value="HisKA"/>
    <property type="match status" value="1"/>
</dbReference>
<protein>
    <recommendedName>
        <fullName evidence="2">histidine kinase</fullName>
        <ecNumber evidence="2">2.7.13.3</ecNumber>
    </recommendedName>
</protein>
<evidence type="ECO:0000256" key="6">
    <source>
        <dbReference type="SAM" id="Phobius"/>
    </source>
</evidence>
<sequence>MNRLWVRLSLAFVAVVLAVILIVGATIRLTAAKDSRPDLQTLGLTQEEIEAIELLEGSETLERVSLRASREIFPVAVTVVTIITGTAAIIAGVWMSRRLTKPLDSLQDAARAIGDNDLSFRVDISGTEEMVEVGTAFNQMADQLQQSETLRRNLLADVAHELRHPVHILQGNLQAILDDVYPLEKAEIARLFDQTRHLSVLVNDLHLLTQAEARQLPLHKQAVDMGALVKETAVTFRSSAAENKVKLQVELLGAMPTVHVDADRMRQIVNNLLTNGLRHTPADGQILVSVEQIDATLQICIKDSGSGIAAADLPHLFDRFYRTDSARSRDQGGAGLGLAIVRVIVEAHGGGVTAVSDGIGQGSTFTLWLPI</sequence>
<dbReference type="Gene3D" id="1.10.287.130">
    <property type="match status" value="1"/>
</dbReference>
<keyword evidence="6" id="KW-0812">Transmembrane</keyword>
<accession>A0A3B0VIE1</accession>
<proteinExistence type="predicted"/>
<dbReference type="CDD" id="cd06225">
    <property type="entry name" value="HAMP"/>
    <property type="match status" value="1"/>
</dbReference>
<keyword evidence="3" id="KW-0597">Phosphoprotein</keyword>
<dbReference type="SMART" id="SM00387">
    <property type="entry name" value="HATPase_c"/>
    <property type="match status" value="1"/>
</dbReference>
<dbReference type="PRINTS" id="PR00344">
    <property type="entry name" value="BCTRLSENSOR"/>
</dbReference>
<feature type="domain" description="Histidine kinase" evidence="7">
    <location>
        <begin position="157"/>
        <end position="371"/>
    </location>
</feature>
<dbReference type="InterPro" id="IPR036890">
    <property type="entry name" value="HATPase_C_sf"/>
</dbReference>
<feature type="transmembrane region" description="Helical" evidence="6">
    <location>
        <begin position="72"/>
        <end position="95"/>
    </location>
</feature>
<dbReference type="SUPFAM" id="SSF55874">
    <property type="entry name" value="ATPase domain of HSP90 chaperone/DNA topoisomerase II/histidine kinase"/>
    <property type="match status" value="1"/>
</dbReference>
<dbReference type="PROSITE" id="PS50109">
    <property type="entry name" value="HIS_KIN"/>
    <property type="match status" value="1"/>
</dbReference>
<organism evidence="9">
    <name type="scientific">hydrothermal vent metagenome</name>
    <dbReference type="NCBI Taxonomy" id="652676"/>
    <lineage>
        <taxon>unclassified sequences</taxon>
        <taxon>metagenomes</taxon>
        <taxon>ecological metagenomes</taxon>
    </lineage>
</organism>
<dbReference type="PROSITE" id="PS50885">
    <property type="entry name" value="HAMP"/>
    <property type="match status" value="1"/>
</dbReference>
<evidence type="ECO:0000256" key="4">
    <source>
        <dbReference type="ARBA" id="ARBA00022679"/>
    </source>
</evidence>
<gene>
    <name evidence="9" type="ORF">MNBD_CHLOROFLEXI01-3749</name>
</gene>
<dbReference type="SMART" id="SM00304">
    <property type="entry name" value="HAMP"/>
    <property type="match status" value="1"/>
</dbReference>
<evidence type="ECO:0000256" key="3">
    <source>
        <dbReference type="ARBA" id="ARBA00022553"/>
    </source>
</evidence>
<dbReference type="GO" id="GO:0016020">
    <property type="term" value="C:membrane"/>
    <property type="evidence" value="ECO:0007669"/>
    <property type="project" value="InterPro"/>
</dbReference>
<evidence type="ECO:0000256" key="5">
    <source>
        <dbReference type="ARBA" id="ARBA00022777"/>
    </source>
</evidence>
<dbReference type="PANTHER" id="PTHR43547">
    <property type="entry name" value="TWO-COMPONENT HISTIDINE KINASE"/>
    <property type="match status" value="1"/>
</dbReference>
<dbReference type="SUPFAM" id="SSF47384">
    <property type="entry name" value="Homodimeric domain of signal transducing histidine kinase"/>
    <property type="match status" value="1"/>
</dbReference>
<dbReference type="EC" id="2.7.13.3" evidence="2"/>
<dbReference type="Gene3D" id="3.30.565.10">
    <property type="entry name" value="Histidine kinase-like ATPase, C-terminal domain"/>
    <property type="match status" value="1"/>
</dbReference>
<dbReference type="InterPro" id="IPR003594">
    <property type="entry name" value="HATPase_dom"/>
</dbReference>